<feature type="transmembrane region" description="Helical" evidence="5">
    <location>
        <begin position="12"/>
        <end position="35"/>
    </location>
</feature>
<sequence>MNDITGEQKILAIIAHLGYLLGGAGFIIAPLIIFILKKGDPFVYDHARQALISHLAVLVLSLAISFLCFLLIGILLLPVLAVVWIGLVITSVIAAIKALNGELYRYPFIQEIVDKI</sequence>
<evidence type="ECO:0000313" key="6">
    <source>
        <dbReference type="EMBL" id="BBB92721.1"/>
    </source>
</evidence>
<name>A0A348ANS3_9FIRM</name>
<proteinExistence type="predicted"/>
<evidence type="ECO:0000313" key="7">
    <source>
        <dbReference type="Proteomes" id="UP000276437"/>
    </source>
</evidence>
<keyword evidence="2 5" id="KW-0812">Transmembrane</keyword>
<evidence type="ECO:0000256" key="1">
    <source>
        <dbReference type="ARBA" id="ARBA00004141"/>
    </source>
</evidence>
<dbReference type="AlphaFoldDB" id="A0A348ANS3"/>
<gene>
    <name evidence="6" type="ORF">MAMMFC1_03416</name>
</gene>
<feature type="transmembrane region" description="Helical" evidence="5">
    <location>
        <begin position="81"/>
        <end position="99"/>
    </location>
</feature>
<dbReference type="Proteomes" id="UP000276437">
    <property type="component" value="Chromosome"/>
</dbReference>
<dbReference type="OrthoDB" id="9808930at2"/>
<reference evidence="6 7" key="1">
    <citation type="journal article" date="2018" name="Int. J. Syst. Evol. Microbiol.">
        <title>Methylomusa anaerophila gen. nov., sp. nov., an anaerobic methanol-utilizing bacterium isolated from a microbial fuel cell.</title>
        <authorList>
            <person name="Amano N."/>
            <person name="Yamamuro A."/>
            <person name="Miyahara M."/>
            <person name="Kouzuma A."/>
            <person name="Abe T."/>
            <person name="Watanabe K."/>
        </authorList>
    </citation>
    <scope>NUCLEOTIDE SEQUENCE [LARGE SCALE GENOMIC DNA]</scope>
    <source>
        <strain evidence="6 7">MMFC1</strain>
    </source>
</reference>
<evidence type="ECO:0000256" key="2">
    <source>
        <dbReference type="ARBA" id="ARBA00022692"/>
    </source>
</evidence>
<dbReference type="Pfam" id="PF09685">
    <property type="entry name" value="MamF_MmsF"/>
    <property type="match status" value="1"/>
</dbReference>
<dbReference type="KEGG" id="mana:MAMMFC1_03416"/>
<keyword evidence="7" id="KW-1185">Reference proteome</keyword>
<evidence type="ECO:0000256" key="4">
    <source>
        <dbReference type="ARBA" id="ARBA00023136"/>
    </source>
</evidence>
<comment type="subcellular location">
    <subcellularLocation>
        <location evidence="1">Membrane</location>
        <topology evidence="1">Multi-pass membrane protein</topology>
    </subcellularLocation>
</comment>
<evidence type="ECO:0000256" key="5">
    <source>
        <dbReference type="SAM" id="Phobius"/>
    </source>
</evidence>
<dbReference type="InterPro" id="IPR019109">
    <property type="entry name" value="MamF_MmsF"/>
</dbReference>
<accession>A0A348ANS3</accession>
<dbReference type="RefSeq" id="WP_126309653.1">
    <property type="nucleotide sequence ID" value="NZ_AP018449.1"/>
</dbReference>
<keyword evidence="3 5" id="KW-1133">Transmembrane helix</keyword>
<protein>
    <submittedName>
        <fullName evidence="6">Chloroplast import component protein</fullName>
    </submittedName>
</protein>
<organism evidence="6 7">
    <name type="scientific">Methylomusa anaerophila</name>
    <dbReference type="NCBI Taxonomy" id="1930071"/>
    <lineage>
        <taxon>Bacteria</taxon>
        <taxon>Bacillati</taxon>
        <taxon>Bacillota</taxon>
        <taxon>Negativicutes</taxon>
        <taxon>Selenomonadales</taxon>
        <taxon>Sporomusaceae</taxon>
        <taxon>Methylomusa</taxon>
    </lineage>
</organism>
<evidence type="ECO:0000256" key="3">
    <source>
        <dbReference type="ARBA" id="ARBA00022989"/>
    </source>
</evidence>
<dbReference type="EMBL" id="AP018449">
    <property type="protein sequence ID" value="BBB92721.1"/>
    <property type="molecule type" value="Genomic_DNA"/>
</dbReference>
<feature type="transmembrane region" description="Helical" evidence="5">
    <location>
        <begin position="55"/>
        <end position="75"/>
    </location>
</feature>
<keyword evidence="4 5" id="KW-0472">Membrane</keyword>